<evidence type="ECO:0000313" key="3">
    <source>
        <dbReference type="EMBL" id="SMH49810.1"/>
    </source>
</evidence>
<evidence type="ECO:0000313" key="4">
    <source>
        <dbReference type="Proteomes" id="UP000193083"/>
    </source>
</evidence>
<protein>
    <submittedName>
        <fullName evidence="3">Uncharacterized membrane protein</fullName>
    </submittedName>
</protein>
<sequence length="465" mass="47596">MGRYTADPSITPSERFTPNGEPANAVKVTVQKSGSLFFAGSFMDKPMVSASGIAYSSSAATFSIGSRLASLDGGLLNGLLNALLGTNVSLSVMDYRALVDARIDVLSFLDGLATELDLTAATYDDVLDTTVTVGQIIEVMADITGSGDLTASAALKKILNGNPSAKLTIPLRSIIEVGTLGAVRVGTKPSGMTAMFDAMQMLTASAALANGEHQVAVSLGVNVPGLASVGVHLAIGEPEQKTPFMTIGERGEIVHTAQTRLLIEAKVGGEGLLAGVTIRLPIYVELAYADARLTSISCPSGTPDNAKVTVSAKPGVAQLWIANVPAANLANFVSSPVNGSATVVNALGIKVNASAHVAATNVKATDLSFSHNDIKNLTVKSVSTGNLLETAVSSLLGELDLSVELGPLNLGLGGTITALLGKTLSAVAAPLDSLVYNLLLALGIKIGEVDVRVHGVACQRAVLVQ</sequence>
<feature type="region of interest" description="Disordered" evidence="1">
    <location>
        <begin position="1"/>
        <end position="22"/>
    </location>
</feature>
<dbReference type="Proteomes" id="UP000193083">
    <property type="component" value="Unassembled WGS sequence"/>
</dbReference>
<evidence type="ECO:0000256" key="1">
    <source>
        <dbReference type="SAM" id="MobiDB-lite"/>
    </source>
</evidence>
<gene>
    <name evidence="3" type="ORF">SAMN02982922_4020</name>
</gene>
<accession>A0A1X7PGZ6</accession>
<dbReference type="EMBL" id="FXBL01000004">
    <property type="protein sequence ID" value="SMH49810.1"/>
    <property type="molecule type" value="Genomic_DNA"/>
</dbReference>
<dbReference type="AlphaFoldDB" id="A0A1X7PGZ6"/>
<keyword evidence="4" id="KW-1185">Reference proteome</keyword>
<dbReference type="Pfam" id="PF09977">
    <property type="entry name" value="Tad_C"/>
    <property type="match status" value="1"/>
</dbReference>
<name>A0A1X7PGZ6_9HYPH</name>
<feature type="domain" description="DUF2134" evidence="2">
    <location>
        <begin position="2"/>
        <end position="54"/>
    </location>
</feature>
<proteinExistence type="predicted"/>
<organism evidence="3 4">
    <name type="scientific">Mesorhizobium australicum</name>
    <dbReference type="NCBI Taxonomy" id="536018"/>
    <lineage>
        <taxon>Bacteria</taxon>
        <taxon>Pseudomonadati</taxon>
        <taxon>Pseudomonadota</taxon>
        <taxon>Alphaproteobacteria</taxon>
        <taxon>Hyphomicrobiales</taxon>
        <taxon>Phyllobacteriaceae</taxon>
        <taxon>Mesorhizobium</taxon>
    </lineage>
</organism>
<evidence type="ECO:0000259" key="2">
    <source>
        <dbReference type="Pfam" id="PF09977"/>
    </source>
</evidence>
<reference evidence="4" key="1">
    <citation type="submission" date="2017-04" db="EMBL/GenBank/DDBJ databases">
        <authorList>
            <person name="Varghese N."/>
            <person name="Submissions S."/>
        </authorList>
    </citation>
    <scope>NUCLEOTIDE SEQUENCE [LARGE SCALE GENOMIC DNA]</scope>
    <source>
        <strain evidence="4">B5P</strain>
    </source>
</reference>
<dbReference type="InterPro" id="IPR018705">
    <property type="entry name" value="DUF2134_membrane"/>
</dbReference>